<evidence type="ECO:0000259" key="1">
    <source>
        <dbReference type="PROSITE" id="PS50181"/>
    </source>
</evidence>
<dbReference type="PROSITE" id="PS50181">
    <property type="entry name" value="FBOX"/>
    <property type="match status" value="1"/>
</dbReference>
<dbReference type="InterPro" id="IPR001810">
    <property type="entry name" value="F-box_dom"/>
</dbReference>
<reference evidence="2 3" key="1">
    <citation type="journal article" date="2020" name="ISME J.">
        <title>Uncovering the hidden diversity of litter-decomposition mechanisms in mushroom-forming fungi.</title>
        <authorList>
            <person name="Floudas D."/>
            <person name="Bentzer J."/>
            <person name="Ahren D."/>
            <person name="Johansson T."/>
            <person name="Persson P."/>
            <person name="Tunlid A."/>
        </authorList>
    </citation>
    <scope>NUCLEOTIDE SEQUENCE [LARGE SCALE GENOMIC DNA]</scope>
    <source>
        <strain evidence="2 3">CBS 175.51</strain>
    </source>
</reference>
<dbReference type="Pfam" id="PF12937">
    <property type="entry name" value="F-box-like"/>
    <property type="match status" value="1"/>
</dbReference>
<gene>
    <name evidence="2" type="ORF">D9611_001194</name>
</gene>
<accession>A0A8H5CH69</accession>
<evidence type="ECO:0000313" key="3">
    <source>
        <dbReference type="Proteomes" id="UP000541558"/>
    </source>
</evidence>
<dbReference type="AlphaFoldDB" id="A0A8H5CH69"/>
<keyword evidence="3" id="KW-1185">Reference proteome</keyword>
<protein>
    <recommendedName>
        <fullName evidence="1">F-box domain-containing protein</fullName>
    </recommendedName>
</protein>
<comment type="caution">
    <text evidence="2">The sequence shown here is derived from an EMBL/GenBank/DDBJ whole genome shotgun (WGS) entry which is preliminary data.</text>
</comment>
<sequence>MRTLPLEFQTLIIKLLNARDIVHLQQTCKGFNDLIKGNAEVWRACLKRLCHVEGLFWSSFNGLSTDVEYKNACTGIWRFKKRYRKCESSGGDMSHRSESRHLPVRAYGDLAEEGDAEAYEAEEEVICGDPHIKNPHPGIECTYLVPGGRFLVTVDETWLLVWDLGPPGKKDEPAVWMQHRLDCTGSIKFLDVHIVENTALRIVLQEKFYNEVPSYIDPSQLPDDPKTRLTAFHRFEICLPENGDYAIKMQGRLCVARTDNDDIKAAQCGHTVALGVSSDVVLLWDTRGWTFSLWKLPEDSTFYMQQGYLFAITGKGVQVIDFKTHSPRDLVTNQPVDLRSLSPATAPVYHSYEWPIEMGTISRVVLPKSIPASGRVEYELRVNVKNCTHKMHRFSHDFKPESPSSSIPRLLDSSADLSELPWVRFECGNGDWGCIWEDDPDVSNITMTLQGKSGLLAHSEYSDPVSIMTPENQSTIIQEVNVCPFSGRVVFLWDRRILEDAMLEIVDYL</sequence>
<evidence type="ECO:0000313" key="2">
    <source>
        <dbReference type="EMBL" id="KAF5341685.1"/>
    </source>
</evidence>
<proteinExistence type="predicted"/>
<organism evidence="2 3">
    <name type="scientific">Ephemerocybe angulata</name>
    <dbReference type="NCBI Taxonomy" id="980116"/>
    <lineage>
        <taxon>Eukaryota</taxon>
        <taxon>Fungi</taxon>
        <taxon>Dikarya</taxon>
        <taxon>Basidiomycota</taxon>
        <taxon>Agaricomycotina</taxon>
        <taxon>Agaricomycetes</taxon>
        <taxon>Agaricomycetidae</taxon>
        <taxon>Agaricales</taxon>
        <taxon>Agaricineae</taxon>
        <taxon>Psathyrellaceae</taxon>
        <taxon>Ephemerocybe</taxon>
    </lineage>
</organism>
<dbReference type="InterPro" id="IPR036047">
    <property type="entry name" value="F-box-like_dom_sf"/>
</dbReference>
<feature type="domain" description="F-box" evidence="1">
    <location>
        <begin position="1"/>
        <end position="45"/>
    </location>
</feature>
<dbReference type="Proteomes" id="UP000541558">
    <property type="component" value="Unassembled WGS sequence"/>
</dbReference>
<dbReference type="EMBL" id="JAACJK010000001">
    <property type="protein sequence ID" value="KAF5341685.1"/>
    <property type="molecule type" value="Genomic_DNA"/>
</dbReference>
<dbReference type="OrthoDB" id="10297791at2759"/>
<name>A0A8H5CH69_9AGAR</name>
<dbReference type="SUPFAM" id="SSF81383">
    <property type="entry name" value="F-box domain"/>
    <property type="match status" value="1"/>
</dbReference>
<dbReference type="Gene3D" id="1.20.1280.50">
    <property type="match status" value="1"/>
</dbReference>